<name>A0AAE1S517_9SOLA</name>
<accession>A0AAE1S517</accession>
<dbReference type="Gene3D" id="3.80.10.10">
    <property type="entry name" value="Ribonuclease Inhibitor"/>
    <property type="match status" value="1"/>
</dbReference>
<organism evidence="2 3">
    <name type="scientific">Anisodus tanguticus</name>
    <dbReference type="NCBI Taxonomy" id="243964"/>
    <lineage>
        <taxon>Eukaryota</taxon>
        <taxon>Viridiplantae</taxon>
        <taxon>Streptophyta</taxon>
        <taxon>Embryophyta</taxon>
        <taxon>Tracheophyta</taxon>
        <taxon>Spermatophyta</taxon>
        <taxon>Magnoliopsida</taxon>
        <taxon>eudicotyledons</taxon>
        <taxon>Gunneridae</taxon>
        <taxon>Pentapetalae</taxon>
        <taxon>asterids</taxon>
        <taxon>lamiids</taxon>
        <taxon>Solanales</taxon>
        <taxon>Solanaceae</taxon>
        <taxon>Solanoideae</taxon>
        <taxon>Hyoscyameae</taxon>
        <taxon>Anisodus</taxon>
    </lineage>
</organism>
<comment type="caution">
    <text evidence="2">The sequence shown here is derived from an EMBL/GenBank/DDBJ whole genome shotgun (WGS) entry which is preliminary data.</text>
</comment>
<sequence>MGNQIRGTIPKDISNLVSLDLLHLGDNHITCIIPDSIGSLPNLGNLGLHSSSLTGTKDELADLFTKSIPAKYLQFQNQGGVLEYLFSDCSNFVLRFFE</sequence>
<evidence type="ECO:0000256" key="1">
    <source>
        <dbReference type="ARBA" id="ARBA00022729"/>
    </source>
</evidence>
<dbReference type="Proteomes" id="UP001291623">
    <property type="component" value="Unassembled WGS sequence"/>
</dbReference>
<dbReference type="PANTHER" id="PTHR47988">
    <property type="entry name" value="SOMATIC EMBRYOGENESIS RECEPTOR KINASE 1"/>
    <property type="match status" value="1"/>
</dbReference>
<dbReference type="InterPro" id="IPR032675">
    <property type="entry name" value="LRR_dom_sf"/>
</dbReference>
<reference evidence="2" key="1">
    <citation type="submission" date="2023-12" db="EMBL/GenBank/DDBJ databases">
        <title>Genome assembly of Anisodus tanguticus.</title>
        <authorList>
            <person name="Wang Y.-J."/>
        </authorList>
    </citation>
    <scope>NUCLEOTIDE SEQUENCE</scope>
    <source>
        <strain evidence="2">KB-2021</strain>
        <tissue evidence="2">Leaf</tissue>
    </source>
</reference>
<protein>
    <submittedName>
        <fullName evidence="2">Uncharacterized protein</fullName>
    </submittedName>
</protein>
<keyword evidence="3" id="KW-1185">Reference proteome</keyword>
<dbReference type="AlphaFoldDB" id="A0AAE1S517"/>
<gene>
    <name evidence="2" type="ORF">RND71_017902</name>
</gene>
<evidence type="ECO:0000313" key="3">
    <source>
        <dbReference type="Proteomes" id="UP001291623"/>
    </source>
</evidence>
<proteinExistence type="predicted"/>
<keyword evidence="1" id="KW-0732">Signal</keyword>
<dbReference type="SUPFAM" id="SSF52058">
    <property type="entry name" value="L domain-like"/>
    <property type="match status" value="1"/>
</dbReference>
<evidence type="ECO:0000313" key="2">
    <source>
        <dbReference type="EMBL" id="KAK4362661.1"/>
    </source>
</evidence>
<dbReference type="EMBL" id="JAVYJV010000009">
    <property type="protein sequence ID" value="KAK4362661.1"/>
    <property type="molecule type" value="Genomic_DNA"/>
</dbReference>